<dbReference type="RefSeq" id="WP_379073820.1">
    <property type="nucleotide sequence ID" value="NZ_JBHTJW010000002.1"/>
</dbReference>
<protein>
    <submittedName>
        <fullName evidence="2">DUF4132 domain-containing protein</fullName>
    </submittedName>
</protein>
<sequence length="1246" mass="140490">MSLIRKVLGVFSPGLSNNDSYTGWLKQLSDYLRYEGRHKNLGASTVNDILSFVGNGDTPSVLDYVAKNNKVSAVFQLENMYANDKKESARLAALYKNFDSVETSVALRWVKLLEASISRSSGLRYAYVFPKNEHWPEILLIHSTGFSLNSYSSEVQRADKLSYNKIEELLIVDGLPPNSLLVSAFSSPVSGNWFAESRLPMVTTLQGYAEGLQRHAESLKLCLMNNNVPQRLHMIKLLENANNSTLKILAPELIVFAVANSKQVRAAASALIRKSPIDDFFESLKHEASKGKPEARIHALRLLHSLAISSNNAAVVNFVKETAKADKAPNVNALLNEWDNELAPINTQVNYQYDVPSVKWNLELTSEIKLAIDNLWSDINCAIDKLNKQSRDWHDQMLEKGHKHTLHLVKNLPTDLKKPFFEYLSADSPKTKKQINEYIEDYRAGNSISKSLNTFAASPAVTAVVLLKTLVFFDFHQHRHDGSVSPQLAIAFNAFYSAKKTISLLMLQKMLEPLEITASSILEKYCSSWSSIGESWNDEDIWPFFAHNLELVNQILNPSSARSYWFDRHKLYKGIGTLPFPPESIVNTLFDIALGNAKTDRTAAQNALSNLPGKEKRIINALSDGKGDVRTIAAQWLTRLNYEPAKISLEEAVLKEKSDIAKGAMLDALIALGESVEKYLNLDALKLEADKSLAKGLPKDLEWFPWNAIPVVKWEQSNEAISSNVLRWLLIQAFKQKSPEPNAILRKYCAMFDIRDREQFGQFVLEAWLTEDIKPISPDLALQQAQNQAQYAFNSMKNHPQYWEKNPHFGKSVEELTSAYLPGFLRQPVGSAISSKGILAISAACASERAAEPVRRYLKEYYGTRAAQGKALIGMLSWIEHPTATQLMLSIGNRFRTKSFQEEAARQATALAERKGWTLSELADRTIPSAGFDESGELQLSYGQRIFTAKLLDDLSVRLFNPEGKEIKALPEPRQDDDATQAKDSKKAFSAVKKEIKAVIDMQTDRLYEALCVGKQWKVNDWQLYLNQHPIMRRLIQKLIWVEHDGQNIVQSFRPLDDGTLTDINDNEVNLNPTSNILVAHDSLLSAEQVAQWQAHLKDYEVNSLFQQLGKGIYVLPEDKSKSDQIDDFEGHLIEAYSLRNRALKLGYTRGAAEDGGWFMTYEKRFIDLGVTSVIEFTGNPLPEENRTVALLSMYFANSQSKGWERDRLALHKIPKVLLSESYNDMRLISAEGSGYDKDWQKKSEY</sequence>
<keyword evidence="3" id="KW-1185">Reference proteome</keyword>
<feature type="domain" description="DUF4132" evidence="1">
    <location>
        <begin position="964"/>
        <end position="1148"/>
    </location>
</feature>
<accession>A0ABW3GGC5</accession>
<gene>
    <name evidence="2" type="ORF">ACFQ1T_02735</name>
</gene>
<comment type="caution">
    <text evidence="2">The sequence shown here is derived from an EMBL/GenBank/DDBJ whole genome shotgun (WGS) entry which is preliminary data.</text>
</comment>
<dbReference type="InterPro" id="IPR025406">
    <property type="entry name" value="DUF4132"/>
</dbReference>
<organism evidence="2 3">
    <name type="scientific">Methylophilus glucosoxydans</name>
    <dbReference type="NCBI Taxonomy" id="752553"/>
    <lineage>
        <taxon>Bacteria</taxon>
        <taxon>Pseudomonadati</taxon>
        <taxon>Pseudomonadota</taxon>
        <taxon>Betaproteobacteria</taxon>
        <taxon>Nitrosomonadales</taxon>
        <taxon>Methylophilaceae</taxon>
        <taxon>Methylophilus</taxon>
    </lineage>
</organism>
<evidence type="ECO:0000259" key="1">
    <source>
        <dbReference type="Pfam" id="PF13569"/>
    </source>
</evidence>
<dbReference type="EMBL" id="JBHTJW010000002">
    <property type="protein sequence ID" value="MFD0928688.1"/>
    <property type="molecule type" value="Genomic_DNA"/>
</dbReference>
<dbReference type="Proteomes" id="UP001597106">
    <property type="component" value="Unassembled WGS sequence"/>
</dbReference>
<dbReference type="Pfam" id="PF13569">
    <property type="entry name" value="DUF4132"/>
    <property type="match status" value="1"/>
</dbReference>
<proteinExistence type="predicted"/>
<name>A0ABW3GGC5_9PROT</name>
<evidence type="ECO:0000313" key="3">
    <source>
        <dbReference type="Proteomes" id="UP001597106"/>
    </source>
</evidence>
<evidence type="ECO:0000313" key="2">
    <source>
        <dbReference type="EMBL" id="MFD0928688.1"/>
    </source>
</evidence>
<reference evidence="3" key="1">
    <citation type="journal article" date="2019" name="Int. J. Syst. Evol. Microbiol.">
        <title>The Global Catalogue of Microorganisms (GCM) 10K type strain sequencing project: providing services to taxonomists for standard genome sequencing and annotation.</title>
        <authorList>
            <consortium name="The Broad Institute Genomics Platform"/>
            <consortium name="The Broad Institute Genome Sequencing Center for Infectious Disease"/>
            <person name="Wu L."/>
            <person name="Ma J."/>
        </authorList>
    </citation>
    <scope>NUCLEOTIDE SEQUENCE [LARGE SCALE GENOMIC DNA]</scope>
    <source>
        <strain evidence="3">CCUG 59685</strain>
    </source>
</reference>